<dbReference type="InterPro" id="IPR018617">
    <property type="entry name" value="Ima1_N"/>
</dbReference>
<feature type="region of interest" description="Disordered" evidence="6">
    <location>
        <begin position="387"/>
        <end position="410"/>
    </location>
</feature>
<evidence type="ECO:0000313" key="10">
    <source>
        <dbReference type="Proteomes" id="UP001610444"/>
    </source>
</evidence>
<sequence length="876" mass="97809">MAPLFSKRLSCFYCGRRSVQPNKELVRKWRCKHCEAVNYLDENGEITDPPTAETNPNPSTLGPSSPGFESADFTLSGSGLFCAQCLRNQHLFTSALASYLPSSDDPNYSAYERDYPEFRKNLEERYPQVCDKCEPRVKARIRQTGYEAKSDHLRRMMDRSKAGKAARRARQWNWRSLLVFVGAICYWASIAGQLAWDVTSALTIEEPADDMAESPSAASHLQIFLGLHRLPRQWLVDPAPYAGFALVAGILSLWWNPKLRLKVQGRGGRFLGLGEYYKVQLIVMVVRCAFWAVLRDPSSSGLDPTLPPALHSFMVLFTILSVFISRRVVRYDTRPLVNWSEITPTATPTRKSATSPQPTTNGKQPFYTPHERAQKLTPRFPLEKLATPKSAHQERAIPTPPPEVDDMDWTPSIKNDLRPTSTIHQRDQISSAIEGPTPFYGSLPPVPKPPSWNLRNLPPQRQKPIEQVVERNPFHRSPLQSPNTWGRSTGSSDAAFAQPKFFPVSDHASTGLENLFDRTFTIKSPEDHEDEWQSPHHTNTRPRSTQAANVRGALVSQIIRLCLLLGSLIAWNLSQYRLVSIPGDYVEIASLGSASLTAGFALLECLKQPILQWNGMEILVYFAELAAAVHLGGYLPGPSHERHYFDRYGKLLLIFMIVQEVLAVATLYRAASNSGSLRDQQPHRPFSPTANSMDGSPRSRASKHTEYHSFSSPISSTGPSTLSFSSTAAGSSFMTHQPEPQYQLPSQPYDKNNTSFYHNKNDHSFSLKSLKRQEANASDYDNDRESDTETTMTSATNATNNTIRNIRYGGTSISTSTSTINNALYSPKRSDLGPGIGGLSLEDSIDRPSKRMTRSQSQRLPGQGQLANGVRRRGLP</sequence>
<evidence type="ECO:0000313" key="9">
    <source>
        <dbReference type="EMBL" id="KAL2858665.1"/>
    </source>
</evidence>
<feature type="region of interest" description="Disordered" evidence="6">
    <location>
        <begin position="525"/>
        <end position="545"/>
    </location>
</feature>
<dbReference type="PANTHER" id="PTHR28538">
    <property type="entry name" value="INTEGRAL INNER NUCLEAR MEMBRANE PROTEIN IMA1"/>
    <property type="match status" value="1"/>
</dbReference>
<evidence type="ECO:0000256" key="6">
    <source>
        <dbReference type="SAM" id="MobiDB-lite"/>
    </source>
</evidence>
<keyword evidence="2 7" id="KW-0812">Transmembrane</keyword>
<feature type="region of interest" description="Disordered" evidence="6">
    <location>
        <begin position="45"/>
        <end position="68"/>
    </location>
</feature>
<feature type="region of interest" description="Disordered" evidence="6">
    <location>
        <begin position="345"/>
        <end position="368"/>
    </location>
</feature>
<keyword evidence="3 7" id="KW-1133">Transmembrane helix</keyword>
<feature type="region of interest" description="Disordered" evidence="6">
    <location>
        <begin position="472"/>
        <end position="491"/>
    </location>
</feature>
<evidence type="ECO:0000259" key="8">
    <source>
        <dbReference type="Pfam" id="PF09779"/>
    </source>
</evidence>
<dbReference type="GeneID" id="98151609"/>
<feature type="transmembrane region" description="Helical" evidence="7">
    <location>
        <begin position="276"/>
        <end position="294"/>
    </location>
</feature>
<feature type="transmembrane region" description="Helical" evidence="7">
    <location>
        <begin position="648"/>
        <end position="668"/>
    </location>
</feature>
<protein>
    <submittedName>
        <fullName evidence="9">Ima1 N-terminal domain-containing protein</fullName>
    </submittedName>
</protein>
<comment type="caution">
    <text evidence="9">The sequence shown here is derived from an EMBL/GenBank/DDBJ whole genome shotgun (WGS) entry which is preliminary data.</text>
</comment>
<keyword evidence="4 7" id="KW-0472">Membrane</keyword>
<evidence type="ECO:0000256" key="1">
    <source>
        <dbReference type="ARBA" id="ARBA00004473"/>
    </source>
</evidence>
<feature type="compositionally biased region" description="Low complexity" evidence="6">
    <location>
        <begin position="709"/>
        <end position="727"/>
    </location>
</feature>
<evidence type="ECO:0000256" key="5">
    <source>
        <dbReference type="ARBA" id="ARBA00023242"/>
    </source>
</evidence>
<dbReference type="InterPro" id="IPR042321">
    <property type="entry name" value="Ima1"/>
</dbReference>
<keyword evidence="5" id="KW-0539">Nucleus</keyword>
<feature type="transmembrane region" description="Helical" evidence="7">
    <location>
        <begin position="306"/>
        <end position="324"/>
    </location>
</feature>
<feature type="compositionally biased region" description="Polar residues" evidence="6">
    <location>
        <begin position="728"/>
        <end position="758"/>
    </location>
</feature>
<dbReference type="RefSeq" id="XP_070903629.1">
    <property type="nucleotide sequence ID" value="XM_071036445.1"/>
</dbReference>
<feature type="region of interest" description="Disordered" evidence="6">
    <location>
        <begin position="674"/>
        <end position="798"/>
    </location>
</feature>
<feature type="compositionally biased region" description="Polar residues" evidence="6">
    <location>
        <begin position="52"/>
        <end position="63"/>
    </location>
</feature>
<organism evidence="9 10">
    <name type="scientific">Aspergillus pseudodeflectus</name>
    <dbReference type="NCBI Taxonomy" id="176178"/>
    <lineage>
        <taxon>Eukaryota</taxon>
        <taxon>Fungi</taxon>
        <taxon>Dikarya</taxon>
        <taxon>Ascomycota</taxon>
        <taxon>Pezizomycotina</taxon>
        <taxon>Eurotiomycetes</taxon>
        <taxon>Eurotiomycetidae</taxon>
        <taxon>Eurotiales</taxon>
        <taxon>Aspergillaceae</taxon>
        <taxon>Aspergillus</taxon>
        <taxon>Aspergillus subgen. Nidulantes</taxon>
    </lineage>
</organism>
<dbReference type="EMBL" id="JBFXLR010000004">
    <property type="protein sequence ID" value="KAL2858665.1"/>
    <property type="molecule type" value="Genomic_DNA"/>
</dbReference>
<feature type="compositionally biased region" description="Polar residues" evidence="6">
    <location>
        <begin position="478"/>
        <end position="491"/>
    </location>
</feature>
<gene>
    <name evidence="9" type="ORF">BJX68DRAFT_139914</name>
</gene>
<evidence type="ECO:0000256" key="3">
    <source>
        <dbReference type="ARBA" id="ARBA00022989"/>
    </source>
</evidence>
<feature type="compositionally biased region" description="Polar residues" evidence="6">
    <location>
        <begin position="535"/>
        <end position="545"/>
    </location>
</feature>
<reference evidence="9 10" key="1">
    <citation type="submission" date="2024-07" db="EMBL/GenBank/DDBJ databases">
        <title>Section-level genome sequencing and comparative genomics of Aspergillus sections Usti and Cavernicolus.</title>
        <authorList>
            <consortium name="Lawrence Berkeley National Laboratory"/>
            <person name="Nybo J.L."/>
            <person name="Vesth T.C."/>
            <person name="Theobald S."/>
            <person name="Frisvad J.C."/>
            <person name="Larsen T.O."/>
            <person name="Kjaerboelling I."/>
            <person name="Rothschild-Mancinelli K."/>
            <person name="Lyhne E.K."/>
            <person name="Kogle M.E."/>
            <person name="Barry K."/>
            <person name="Clum A."/>
            <person name="Na H."/>
            <person name="Ledsgaard L."/>
            <person name="Lin J."/>
            <person name="Lipzen A."/>
            <person name="Kuo A."/>
            <person name="Riley R."/>
            <person name="Mondo S."/>
            <person name="LaButti K."/>
            <person name="Haridas S."/>
            <person name="Pangalinan J."/>
            <person name="Salamov A.A."/>
            <person name="Simmons B.A."/>
            <person name="Magnuson J.K."/>
            <person name="Chen J."/>
            <person name="Drula E."/>
            <person name="Henrissat B."/>
            <person name="Wiebenga A."/>
            <person name="Lubbers R.J."/>
            <person name="Gomes A.C."/>
            <person name="Macurrencykelacurrency M.R."/>
            <person name="Stajich J."/>
            <person name="Grigoriev I.V."/>
            <person name="Mortensen U.H."/>
            <person name="De vries R.P."/>
            <person name="Baker S.E."/>
            <person name="Andersen M.R."/>
        </authorList>
    </citation>
    <scope>NUCLEOTIDE SEQUENCE [LARGE SCALE GENOMIC DNA]</scope>
    <source>
        <strain evidence="9 10">CBS 756.74</strain>
    </source>
</reference>
<feature type="compositionally biased region" description="Low complexity" evidence="6">
    <location>
        <begin position="789"/>
        <end position="798"/>
    </location>
</feature>
<feature type="transmembrane region" description="Helical" evidence="7">
    <location>
        <begin position="238"/>
        <end position="255"/>
    </location>
</feature>
<dbReference type="Pfam" id="PF09779">
    <property type="entry name" value="Ima1_N"/>
    <property type="match status" value="1"/>
</dbReference>
<accession>A0ABR4L2A8</accession>
<evidence type="ECO:0000256" key="4">
    <source>
        <dbReference type="ARBA" id="ARBA00023136"/>
    </source>
</evidence>
<feature type="region of interest" description="Disordered" evidence="6">
    <location>
        <begin position="823"/>
        <end position="876"/>
    </location>
</feature>
<proteinExistence type="predicted"/>
<keyword evidence="10" id="KW-1185">Reference proteome</keyword>
<name>A0ABR4L2A8_9EURO</name>
<feature type="transmembrane region" description="Helical" evidence="7">
    <location>
        <begin position="177"/>
        <end position="196"/>
    </location>
</feature>
<dbReference type="PANTHER" id="PTHR28538:SF1">
    <property type="entry name" value="INTEGRAL INNER NUCLEAR MEMBRANE PROTEIN IMA1"/>
    <property type="match status" value="1"/>
</dbReference>
<evidence type="ECO:0000256" key="7">
    <source>
        <dbReference type="SAM" id="Phobius"/>
    </source>
</evidence>
<comment type="subcellular location">
    <subcellularLocation>
        <location evidence="1">Nucleus inner membrane</location>
        <topology evidence="1">Multi-pass membrane protein</topology>
    </subcellularLocation>
</comment>
<feature type="domain" description="Ima1 N-terminal" evidence="8">
    <location>
        <begin position="9"/>
        <end position="137"/>
    </location>
</feature>
<evidence type="ECO:0000256" key="2">
    <source>
        <dbReference type="ARBA" id="ARBA00022692"/>
    </source>
</evidence>
<feature type="compositionally biased region" description="Polar residues" evidence="6">
    <location>
        <begin position="345"/>
        <end position="363"/>
    </location>
</feature>
<dbReference type="Proteomes" id="UP001610444">
    <property type="component" value="Unassembled WGS sequence"/>
</dbReference>